<dbReference type="EMBL" id="CP067016">
    <property type="protein sequence ID" value="QQN56543.1"/>
    <property type="molecule type" value="Genomic_DNA"/>
</dbReference>
<keyword evidence="4" id="KW-0288">FMN</keyword>
<dbReference type="Gene3D" id="3.90.1010.20">
    <property type="match status" value="4"/>
</dbReference>
<feature type="region of interest" description="Disordered" evidence="6">
    <location>
        <begin position="484"/>
        <end position="519"/>
    </location>
</feature>
<keyword evidence="1" id="KW-0813">Transport</keyword>
<dbReference type="GO" id="GO:0005886">
    <property type="term" value="C:plasma membrane"/>
    <property type="evidence" value="ECO:0007669"/>
    <property type="project" value="InterPro"/>
</dbReference>
<feature type="compositionally biased region" description="Basic and acidic residues" evidence="6">
    <location>
        <begin position="1242"/>
        <end position="1256"/>
    </location>
</feature>
<feature type="domain" description="FMN-binding" evidence="7">
    <location>
        <begin position="544"/>
        <end position="692"/>
    </location>
</feature>
<dbReference type="InterPro" id="IPR007329">
    <property type="entry name" value="FMN-bd"/>
</dbReference>
<feature type="compositionally biased region" description="Basic and acidic residues" evidence="6">
    <location>
        <begin position="385"/>
        <end position="395"/>
    </location>
</feature>
<evidence type="ECO:0000256" key="5">
    <source>
        <dbReference type="ARBA" id="ARBA00022982"/>
    </source>
</evidence>
<dbReference type="PANTHER" id="PTHR36118:SF1">
    <property type="entry name" value="ION-TRANSLOCATING OXIDOREDUCTASE COMPLEX SUBUNIT G"/>
    <property type="match status" value="1"/>
</dbReference>
<keyword evidence="9" id="KW-1185">Reference proteome</keyword>
<evidence type="ECO:0000313" key="9">
    <source>
        <dbReference type="Proteomes" id="UP000595871"/>
    </source>
</evidence>
<proteinExistence type="predicted"/>
<protein>
    <submittedName>
        <fullName evidence="8">FMN-binding protein</fullName>
    </submittedName>
</protein>
<keyword evidence="5" id="KW-0249">Electron transport</keyword>
<reference evidence="8 9" key="1">
    <citation type="submission" date="2020-12" db="EMBL/GenBank/DDBJ databases">
        <title>FDA dAtabase for Regulatory Grade micrObial Sequences (FDA-ARGOS): Supporting development and validation of Infectious Disease Dx tests.</title>
        <authorList>
            <person name="Sproer C."/>
            <person name="Gronow S."/>
            <person name="Severitt S."/>
            <person name="Schroder I."/>
            <person name="Tallon L."/>
            <person name="Sadzewicz L."/>
            <person name="Zhao X."/>
            <person name="Boylan J."/>
            <person name="Ott S."/>
            <person name="Bowen H."/>
            <person name="Vavikolanu K."/>
            <person name="Mehta A."/>
            <person name="Aluvathingal J."/>
            <person name="Nadendla S."/>
            <person name="Lowell S."/>
            <person name="Myers T."/>
            <person name="Yan Y."/>
            <person name="Sichtig H."/>
        </authorList>
    </citation>
    <scope>NUCLEOTIDE SEQUENCE [LARGE SCALE GENOMIC DNA]</scope>
    <source>
        <strain evidence="8 9">FDAARGOS_989</strain>
    </source>
</reference>
<accession>A0A7T7UUS5</accession>
<feature type="domain" description="FMN-binding" evidence="7">
    <location>
        <begin position="288"/>
        <end position="361"/>
    </location>
</feature>
<feature type="region of interest" description="Disordered" evidence="6">
    <location>
        <begin position="1029"/>
        <end position="1053"/>
    </location>
</feature>
<feature type="domain" description="FMN-binding" evidence="7">
    <location>
        <begin position="65"/>
        <end position="138"/>
    </location>
</feature>
<dbReference type="GO" id="GO:0009055">
    <property type="term" value="F:electron transfer activity"/>
    <property type="evidence" value="ECO:0007669"/>
    <property type="project" value="InterPro"/>
</dbReference>
<feature type="domain" description="FMN-binding" evidence="7">
    <location>
        <begin position="411"/>
        <end position="484"/>
    </location>
</feature>
<organism evidence="8 9">
    <name type="scientific">Anaerococcus obesiensis</name>
    <dbReference type="NCBI Taxonomy" id="1287640"/>
    <lineage>
        <taxon>Bacteria</taxon>
        <taxon>Bacillati</taxon>
        <taxon>Bacillota</taxon>
        <taxon>Tissierellia</taxon>
        <taxon>Tissierellales</taxon>
        <taxon>Peptoniphilaceae</taxon>
        <taxon>Anaerococcus</taxon>
    </lineage>
</organism>
<keyword evidence="3" id="KW-0285">Flavoprotein</keyword>
<feature type="compositionally biased region" description="Basic and acidic residues" evidence="6">
    <location>
        <begin position="1029"/>
        <end position="1043"/>
    </location>
</feature>
<feature type="compositionally biased region" description="Basic and acidic residues" evidence="6">
    <location>
        <begin position="1549"/>
        <end position="1558"/>
    </location>
</feature>
<feature type="region of interest" description="Disordered" evidence="6">
    <location>
        <begin position="1242"/>
        <end position="1269"/>
    </location>
</feature>
<dbReference type="InterPro" id="IPR010209">
    <property type="entry name" value="Ion_transpt_RnfG/RsxG"/>
</dbReference>
<feature type="compositionally biased region" description="Basic and acidic residues" evidence="6">
    <location>
        <begin position="1565"/>
        <end position="1618"/>
    </location>
</feature>
<evidence type="ECO:0000256" key="2">
    <source>
        <dbReference type="ARBA" id="ARBA00022553"/>
    </source>
</evidence>
<feature type="compositionally biased region" description="Basic and acidic residues" evidence="6">
    <location>
        <begin position="492"/>
        <end position="519"/>
    </location>
</feature>
<name>A0A7T7UUS5_9FIRM</name>
<evidence type="ECO:0000313" key="8">
    <source>
        <dbReference type="EMBL" id="QQN56543.1"/>
    </source>
</evidence>
<dbReference type="RefSeq" id="WP_200226119.1">
    <property type="nucleotide sequence ID" value="NZ_CP067016.1"/>
</dbReference>
<feature type="region of interest" description="Disordered" evidence="6">
    <location>
        <begin position="1456"/>
        <end position="1482"/>
    </location>
</feature>
<dbReference type="Proteomes" id="UP000595871">
    <property type="component" value="Chromosome"/>
</dbReference>
<sequence>MKNTFLKKVLTFIIVGLASMAMIKSSMFVLEKNKLAAEKKDKIVSDSARLATDLKDGQYEASSEGYGGLLTVRITVKNGKLTDIKILSHNETEEYFKKASAIIKEILRTGKVDVDSVTGATISSNAIKDAVLKALQKAGSKEKIKEKAKKEDKKPVEGLKDGEYFGSANGYGGNLTVKVIIKNGKISGIEVVSQNETPEYFNRAYAVINKILSSGSVNVDSVTGATVSSNAIKMAVADALHKAGSKENAKVQAVNKASSNNKRANAKGTVAIGNKDLKDGVYTGSGQGFNGPIRVRVTISKGSITNVEILSHSDDNPYFGRARAVISKILGKADKSVDTVSGATYSSRGILDAVRNALSKAGGSKNVDNKNKKPSNTNQAKKPNKKPEKPSKDNKIYKQYKDGVYEGVAEGFNGPIKVKVTIAKGSITKVEILSHKEDDPYFSKSKGVISKMLGKPGKNVDTVSGATFSSKGIIDAINNAVSKAGIENSPSKPDKKPDQQKPDKKPEEDKKPEKPSEEKIDEALKKYYNDQPLKDGEYTGWGIGYINTRKIRTYIKVENGEISEIRVGENSEYGDDMGPFRQKAEKVLSFIKGKEARLNLAKMGLYREYFETIRKSSNPKAKALELFGAEYANNLNGYRNDNSESDLTLISRTVKAYMSKKYKSKELFDSVTGATVSASGISSAAREATKKSSNDYITNSDVKEITITAPKNKNIEVNKGDGVDFTEMKVNLIKKDGSQKEVEWKDFKENGISITDENGKIIENGSDLKNYADKKIIKAKVMHQKSLSYDDFRILIGKYSKDYIIGLEYSADGNKWYKVDKVEMDYVDKRNISDHQVIDAPTSFEFEKVKLRAVSKNGNRYEYTGDKLPVNRQVKYTLLKEENPNTPKTIYVNFQLSGEESDKNLVEEKEKEEKPKPQEEEIEVDQKVIDTSLMESNGQQWIEGKEIRPATVTSLDKDAEILKEIDGLPKGLIFDGKTITGIPEPSNEGWPEDGSGFKTITLKFKAKKKGKLLVRKITYWLYRDKDRDGISDDEDKDHGEKFTPQRSSSKPIIVEGKAPSLEEYKERFSNIPKDGSVEVSFKNEPDYSKVSEVPQRVYLQFKSKGTKEVGEAYVMVIVKKAVEKEEKPKPQEEEIEVDQKVIDTSLMESNGQQWIEGKEIRPATVTSLDKDAEILKEIDGLPKGLIFDGKTITGIPEPSNEGWPEDGSGFKTITLKFKAKKKGKLLVRKITYWLYRDKDRDGISDDEDKDHGEKFSPQRSSSKPIIVEGKAPSLEEYKERFSNIPKDGSVEVSFKNEPDYSKVSEVPQRVYLQFKSKGTKEVGEAYVMVIVKKAVEKEEKPKPQEEEIEVDQKVIDTSLMESNGQQWIEGKEIRPATVTSLDKDAEILKEIDGLPKGLIFDGKTITGIPEPSNEGWPEDGSGFKTITLKFKAKKKGKLLVRKITYWLYRDKDRDGISDDEDKDHGEKFTPQRSSSKPIIVEGKAPRLEDYKERFSNIPKDGSVEVSFKNEPDYSKVSEAPQRVYLQFKSKGTKEVGEAYVMVIVKKAVKKENSQDKSSSKKAIKKKENSKNKIEEKPSLKPSVNEKKYPDKNESNKDSGNKELEKTEKENSESEKDSLKIQSTKNSQLPPLEKNKEEIIIDESKNPTQKEQ</sequence>
<feature type="region of interest" description="Disordered" evidence="6">
    <location>
        <begin position="1501"/>
        <end position="1520"/>
    </location>
</feature>
<feature type="compositionally biased region" description="Basic and acidic residues" evidence="6">
    <location>
        <begin position="1456"/>
        <end position="1469"/>
    </location>
</feature>
<feature type="compositionally biased region" description="Basic and acidic residues" evidence="6">
    <location>
        <begin position="1632"/>
        <end position="1651"/>
    </location>
</feature>
<dbReference type="Pfam" id="PF04205">
    <property type="entry name" value="FMN_bind"/>
    <property type="match status" value="4"/>
</dbReference>
<feature type="region of interest" description="Disordered" evidence="6">
    <location>
        <begin position="361"/>
        <end position="395"/>
    </location>
</feature>
<evidence type="ECO:0000259" key="7">
    <source>
        <dbReference type="SMART" id="SM00900"/>
    </source>
</evidence>
<evidence type="ECO:0000256" key="6">
    <source>
        <dbReference type="SAM" id="MobiDB-lite"/>
    </source>
</evidence>
<evidence type="ECO:0000256" key="1">
    <source>
        <dbReference type="ARBA" id="ARBA00022448"/>
    </source>
</evidence>
<keyword evidence="2" id="KW-0597">Phosphoprotein</keyword>
<dbReference type="KEGG" id="aob:I6H46_02735"/>
<evidence type="ECO:0000256" key="3">
    <source>
        <dbReference type="ARBA" id="ARBA00022630"/>
    </source>
</evidence>
<dbReference type="SMART" id="SM00900">
    <property type="entry name" value="FMN_bind"/>
    <property type="match status" value="5"/>
</dbReference>
<feature type="domain" description="FMN-binding" evidence="7">
    <location>
        <begin position="170"/>
        <end position="243"/>
    </location>
</feature>
<gene>
    <name evidence="8" type="ORF">I6H46_02735</name>
</gene>
<evidence type="ECO:0000256" key="4">
    <source>
        <dbReference type="ARBA" id="ARBA00022643"/>
    </source>
</evidence>
<dbReference type="PANTHER" id="PTHR36118">
    <property type="entry name" value="ION-TRANSLOCATING OXIDOREDUCTASE COMPLEX SUBUNIT G"/>
    <property type="match status" value="1"/>
</dbReference>
<dbReference type="GO" id="GO:0022900">
    <property type="term" value="P:electron transport chain"/>
    <property type="evidence" value="ECO:0007669"/>
    <property type="project" value="InterPro"/>
</dbReference>
<dbReference type="GO" id="GO:0010181">
    <property type="term" value="F:FMN binding"/>
    <property type="evidence" value="ECO:0007669"/>
    <property type="project" value="InterPro"/>
</dbReference>
<feature type="region of interest" description="Disordered" evidence="6">
    <location>
        <begin position="1547"/>
        <end position="1651"/>
    </location>
</feature>